<dbReference type="OrthoDB" id="6407410at2759"/>
<comment type="caution">
    <text evidence="6">The sequence shown here is derived from an EMBL/GenBank/DDBJ whole genome shotgun (WGS) entry which is preliminary data.</text>
</comment>
<evidence type="ECO:0000256" key="1">
    <source>
        <dbReference type="ARBA" id="ARBA00005613"/>
    </source>
</evidence>
<dbReference type="Pfam" id="PF03226">
    <property type="entry name" value="Yippee-Mis18"/>
    <property type="match status" value="1"/>
</dbReference>
<evidence type="ECO:0000313" key="6">
    <source>
        <dbReference type="EMBL" id="RXK38792.1"/>
    </source>
</evidence>
<evidence type="ECO:0000259" key="5">
    <source>
        <dbReference type="PROSITE" id="PS51792"/>
    </source>
</evidence>
<dbReference type="EMBL" id="SDIL01000042">
    <property type="protein sequence ID" value="RXK38792.1"/>
    <property type="molecule type" value="Genomic_DNA"/>
</dbReference>
<evidence type="ECO:0000256" key="3">
    <source>
        <dbReference type="ARBA" id="ARBA00022833"/>
    </source>
</evidence>
<gene>
    <name evidence="6" type="ORF">M231_03968</name>
</gene>
<evidence type="ECO:0000256" key="2">
    <source>
        <dbReference type="ARBA" id="ARBA00022723"/>
    </source>
</evidence>
<reference evidence="6 7" key="1">
    <citation type="submission" date="2016-06" db="EMBL/GenBank/DDBJ databases">
        <title>Evolution of pathogenesis and genome organization in the Tremellales.</title>
        <authorList>
            <person name="Cuomo C."/>
            <person name="Litvintseva A."/>
            <person name="Heitman J."/>
            <person name="Chen Y."/>
            <person name="Sun S."/>
            <person name="Springer D."/>
            <person name="Dromer F."/>
            <person name="Young S."/>
            <person name="Zeng Q."/>
            <person name="Chapman S."/>
            <person name="Gujja S."/>
            <person name="Saif S."/>
            <person name="Birren B."/>
        </authorList>
    </citation>
    <scope>NUCLEOTIDE SEQUENCE [LARGE SCALE GENOMIC DNA]</scope>
    <source>
        <strain evidence="6 7">ATCC 28783</strain>
    </source>
</reference>
<dbReference type="InterPro" id="IPR034751">
    <property type="entry name" value="Yippee"/>
</dbReference>
<accession>A0A4Q1BMB9</accession>
<keyword evidence="7" id="KW-1185">Reference proteome</keyword>
<dbReference type="GO" id="GO:0046872">
    <property type="term" value="F:metal ion binding"/>
    <property type="evidence" value="ECO:0007669"/>
    <property type="project" value="UniProtKB-KW"/>
</dbReference>
<name>A0A4Q1BMB9_TREME</name>
<dbReference type="AlphaFoldDB" id="A0A4Q1BMB9"/>
<evidence type="ECO:0000256" key="4">
    <source>
        <dbReference type="RuleBase" id="RU110713"/>
    </source>
</evidence>
<proteinExistence type="inferred from homology"/>
<organism evidence="6 7">
    <name type="scientific">Tremella mesenterica</name>
    <name type="common">Jelly fungus</name>
    <dbReference type="NCBI Taxonomy" id="5217"/>
    <lineage>
        <taxon>Eukaryota</taxon>
        <taxon>Fungi</taxon>
        <taxon>Dikarya</taxon>
        <taxon>Basidiomycota</taxon>
        <taxon>Agaricomycotina</taxon>
        <taxon>Tremellomycetes</taxon>
        <taxon>Tremellales</taxon>
        <taxon>Tremellaceae</taxon>
        <taxon>Tremella</taxon>
    </lineage>
</organism>
<dbReference type="PANTHER" id="PTHR13848">
    <property type="entry name" value="PROTEIN YIPPEE-LIKE CG15309-RELATED"/>
    <property type="match status" value="1"/>
</dbReference>
<dbReference type="STRING" id="5217.A0A4Q1BMB9"/>
<comment type="similarity">
    <text evidence="1 4">Belongs to the yippee family.</text>
</comment>
<dbReference type="InterPro" id="IPR004910">
    <property type="entry name" value="Yippee/Mis18/Cereblon"/>
</dbReference>
<protein>
    <recommendedName>
        <fullName evidence="4">Protein yippee-like</fullName>
    </recommendedName>
</protein>
<evidence type="ECO:0000313" key="7">
    <source>
        <dbReference type="Proteomes" id="UP000289152"/>
    </source>
</evidence>
<dbReference type="Proteomes" id="UP000289152">
    <property type="component" value="Unassembled WGS sequence"/>
</dbReference>
<dbReference type="PROSITE" id="PS51792">
    <property type="entry name" value="YIPPEE"/>
    <property type="match status" value="1"/>
</dbReference>
<keyword evidence="2" id="KW-0479">Metal-binding</keyword>
<keyword evidence="3" id="KW-0862">Zinc</keyword>
<feature type="domain" description="Yippee" evidence="5">
    <location>
        <begin position="1"/>
        <end position="74"/>
    </location>
</feature>
<dbReference type="InterPro" id="IPR039058">
    <property type="entry name" value="Yippee_fam"/>
</dbReference>
<dbReference type="InParanoid" id="A0A4Q1BMB9"/>
<sequence>MRNAESRGYKTTGIQDYADEQGNTVITGTHTVADLLCSSCDTSLGWMYIKAPNGDQRYKEGRFILEAAKIVKENNW</sequence>